<dbReference type="PROSITE" id="PS50294">
    <property type="entry name" value="WD_REPEATS_REGION"/>
    <property type="match status" value="6"/>
</dbReference>
<evidence type="ECO:0000256" key="3">
    <source>
        <dbReference type="PROSITE-ProRule" id="PRU00221"/>
    </source>
</evidence>
<feature type="domain" description="Protein kinase" evidence="5">
    <location>
        <begin position="41"/>
        <end position="301"/>
    </location>
</feature>
<proteinExistence type="predicted"/>
<dbReference type="Gene3D" id="3.30.200.20">
    <property type="entry name" value="Phosphorylase Kinase, domain 1"/>
    <property type="match status" value="1"/>
</dbReference>
<dbReference type="CDD" id="cd00200">
    <property type="entry name" value="WD40"/>
    <property type="match status" value="1"/>
</dbReference>
<dbReference type="GO" id="GO:0004672">
    <property type="term" value="F:protein kinase activity"/>
    <property type="evidence" value="ECO:0007669"/>
    <property type="project" value="InterPro"/>
</dbReference>
<dbReference type="PROSITE" id="PS50011">
    <property type="entry name" value="PROTEIN_KINASE_DOM"/>
    <property type="match status" value="1"/>
</dbReference>
<keyword evidence="6" id="KW-0418">Kinase</keyword>
<evidence type="ECO:0000313" key="7">
    <source>
        <dbReference type="Proteomes" id="UP000317165"/>
    </source>
</evidence>
<dbReference type="PROSITE" id="PS50082">
    <property type="entry name" value="WD_REPEATS_2"/>
    <property type="match status" value="6"/>
</dbReference>
<dbReference type="InterPro" id="IPR036322">
    <property type="entry name" value="WD40_repeat_dom_sf"/>
</dbReference>
<dbReference type="Proteomes" id="UP000317165">
    <property type="component" value="Unassembled WGS sequence"/>
</dbReference>
<dbReference type="PROSITE" id="PS00678">
    <property type="entry name" value="WD_REPEATS_1"/>
    <property type="match status" value="4"/>
</dbReference>
<dbReference type="AlphaFoldDB" id="A0A552PRD0"/>
<feature type="region of interest" description="Disordered" evidence="4">
    <location>
        <begin position="306"/>
        <end position="351"/>
    </location>
</feature>
<dbReference type="InterPro" id="IPR019775">
    <property type="entry name" value="WD40_repeat_CS"/>
</dbReference>
<dbReference type="PRINTS" id="PR00320">
    <property type="entry name" value="GPROTEINBRPT"/>
</dbReference>
<keyword evidence="1 3" id="KW-0853">WD repeat</keyword>
<feature type="repeat" description="WD" evidence="3">
    <location>
        <begin position="538"/>
        <end position="579"/>
    </location>
</feature>
<dbReference type="PANTHER" id="PTHR14604:SF4">
    <property type="entry name" value="F-BOX DOMAIN-CONTAINING PROTEIN"/>
    <property type="match status" value="1"/>
</dbReference>
<dbReference type="GO" id="GO:0005524">
    <property type="term" value="F:ATP binding"/>
    <property type="evidence" value="ECO:0007669"/>
    <property type="project" value="InterPro"/>
</dbReference>
<dbReference type="SUPFAM" id="SSF50978">
    <property type="entry name" value="WD40 repeat-like"/>
    <property type="match status" value="1"/>
</dbReference>
<dbReference type="InterPro" id="IPR000719">
    <property type="entry name" value="Prot_kinase_dom"/>
</dbReference>
<dbReference type="Pfam" id="PF00069">
    <property type="entry name" value="Pkinase"/>
    <property type="match status" value="1"/>
</dbReference>
<feature type="repeat" description="WD" evidence="3">
    <location>
        <begin position="496"/>
        <end position="537"/>
    </location>
</feature>
<evidence type="ECO:0000256" key="2">
    <source>
        <dbReference type="ARBA" id="ARBA00022737"/>
    </source>
</evidence>
<dbReference type="NCBIfam" id="NF045510">
    <property type="entry name" value="4Cys_prefix_kin"/>
    <property type="match status" value="1"/>
</dbReference>
<protein>
    <submittedName>
        <fullName evidence="6">Protein kinase</fullName>
    </submittedName>
</protein>
<evidence type="ECO:0000256" key="4">
    <source>
        <dbReference type="SAM" id="MobiDB-lite"/>
    </source>
</evidence>
<evidence type="ECO:0000313" key="6">
    <source>
        <dbReference type="EMBL" id="TRV59557.1"/>
    </source>
</evidence>
<feature type="repeat" description="WD" evidence="3">
    <location>
        <begin position="623"/>
        <end position="658"/>
    </location>
</feature>
<evidence type="ECO:0000256" key="1">
    <source>
        <dbReference type="ARBA" id="ARBA00022574"/>
    </source>
</evidence>
<name>A0A552PRD0_9CHRO</name>
<dbReference type="InterPro" id="IPR015943">
    <property type="entry name" value="WD40/YVTN_repeat-like_dom_sf"/>
</dbReference>
<dbReference type="InterPro" id="IPR001680">
    <property type="entry name" value="WD40_rpt"/>
</dbReference>
<comment type="caution">
    <text evidence="6">The sequence shown here is derived from an EMBL/GenBank/DDBJ whole genome shotgun (WGS) entry which is preliminary data.</text>
</comment>
<dbReference type="EMBL" id="SFAC01000194">
    <property type="protein sequence ID" value="TRV59557.1"/>
    <property type="molecule type" value="Genomic_DNA"/>
</dbReference>
<feature type="compositionally biased region" description="Pro residues" evidence="4">
    <location>
        <begin position="332"/>
        <end position="344"/>
    </location>
</feature>
<dbReference type="CDD" id="cd14014">
    <property type="entry name" value="STKc_PknB_like"/>
    <property type="match status" value="1"/>
</dbReference>
<dbReference type="SMART" id="SM00320">
    <property type="entry name" value="WD40"/>
    <property type="match status" value="6"/>
</dbReference>
<organism evidence="6 7">
    <name type="scientific">Microcystis panniformis Mp_MB_F_20051200_S9</name>
    <dbReference type="NCBI Taxonomy" id="2486223"/>
    <lineage>
        <taxon>Bacteria</taxon>
        <taxon>Bacillati</taxon>
        <taxon>Cyanobacteriota</taxon>
        <taxon>Cyanophyceae</taxon>
        <taxon>Oscillatoriophycideae</taxon>
        <taxon>Chroococcales</taxon>
        <taxon>Microcystaceae</taxon>
        <taxon>Microcystis</taxon>
    </lineage>
</organism>
<dbReference type="PANTHER" id="PTHR14604">
    <property type="entry name" value="WD40 REPEAT PF20"/>
    <property type="match status" value="1"/>
</dbReference>
<feature type="repeat" description="WD" evidence="3">
    <location>
        <begin position="580"/>
        <end position="622"/>
    </location>
</feature>
<reference evidence="6 7" key="1">
    <citation type="submission" date="2019-01" db="EMBL/GenBank/DDBJ databases">
        <title>Coherence of Microcystis species and biogeography revealed through population genomics.</title>
        <authorList>
            <person name="Perez-Carrascal O.M."/>
            <person name="Terrat Y."/>
            <person name="Giani A."/>
            <person name="Fortin N."/>
            <person name="Tromas N."/>
            <person name="Shapiro B.J."/>
        </authorList>
    </citation>
    <scope>NUCLEOTIDE SEQUENCE [LARGE SCALE GENOMIC DNA]</scope>
    <source>
        <strain evidence="6">Mp_MB_F_20051200_S9</strain>
    </source>
</reference>
<dbReference type="InterPro" id="IPR020472">
    <property type="entry name" value="WD40_PAC1"/>
</dbReference>
<feature type="repeat" description="WD" evidence="3">
    <location>
        <begin position="454"/>
        <end position="495"/>
    </location>
</feature>
<dbReference type="SUPFAM" id="SSF56112">
    <property type="entry name" value="Protein kinase-like (PK-like)"/>
    <property type="match status" value="1"/>
</dbReference>
<sequence length="658" mass="74121">MKPCYCINPDCSQPEHPSNNNSNTRYCQSCGSQLLLNGQYRVSRLLSDTTGFGVVYEVFEGFTAKILKVLQEKWNNEPKAVELFKREYDVLLELSRQNVTGVPRADAYFQYSTREGKILHCLVMEKVEGINLEQWLKQYDNLSQKRALKWLREITLILDKIHQQNWLHRDIKPPNIMLRNSGELVLIDFGTAREETQTYYQKVKGQQVTGITSAGYTPNEQQHGQAVIQSDFHALGRTFVHLLTGKHPLEIYDAVNDVLSWREETENIHPLLLDFIDELMGRLPKNRPANTRFILQRLDEIERQLKLPPTTPNRPSPPAPNPQPVVTKKQPPVIPKINPSPPVSPVAVPKKTPVQPVKKNNLRNRMIAIGGVLLLGVGITQVYGYFKYKQFPASPQLLISDLSSLRFLDKTLTGHSDTVRSVVYSPDGRYLASGSSDKTTKIWEVATGKELRTLTGHSDTVRSVVYSPDGRYLASGSWDNTIKIWEVATGKELRTLTGHSDWVVSVVYSPDGRYLASGSYDKTIKIWEVATGKQLRTLAGHSKVVWSVVYSPDGRYLASGSRDKTIKIWEVATGKQLRTLTGHSNVVWSVVYSPDGRYLASGSLDNNTIKIWEVATGKQLRTLTGHSGSVYSVVYSPDGRYLASGSRDDTIKIWRVGR</sequence>
<dbReference type="InterPro" id="IPR050995">
    <property type="entry name" value="WD-F-box_domain-protein"/>
</dbReference>
<dbReference type="Gene3D" id="1.10.510.10">
    <property type="entry name" value="Transferase(Phosphotransferase) domain 1"/>
    <property type="match status" value="1"/>
</dbReference>
<gene>
    <name evidence="6" type="ORF">EWV53_16645</name>
</gene>
<dbReference type="SMART" id="SM00220">
    <property type="entry name" value="S_TKc"/>
    <property type="match status" value="1"/>
</dbReference>
<dbReference type="InterPro" id="IPR011009">
    <property type="entry name" value="Kinase-like_dom_sf"/>
</dbReference>
<accession>A0A552PRD0</accession>
<feature type="repeat" description="WD" evidence="3">
    <location>
        <begin position="412"/>
        <end position="453"/>
    </location>
</feature>
<evidence type="ECO:0000259" key="5">
    <source>
        <dbReference type="PROSITE" id="PS50011"/>
    </source>
</evidence>
<keyword evidence="2" id="KW-0677">Repeat</keyword>
<dbReference type="Pfam" id="PF00400">
    <property type="entry name" value="WD40"/>
    <property type="match status" value="6"/>
</dbReference>
<dbReference type="Gene3D" id="2.130.10.10">
    <property type="entry name" value="YVTN repeat-like/Quinoprotein amine dehydrogenase"/>
    <property type="match status" value="3"/>
</dbReference>
<keyword evidence="6" id="KW-0808">Transferase</keyword>
<feature type="compositionally biased region" description="Pro residues" evidence="4">
    <location>
        <begin position="309"/>
        <end position="323"/>
    </location>
</feature>